<keyword evidence="13" id="KW-0934">Plastid</keyword>
<keyword evidence="5 11" id="KW-0375">Hydrogen ion transport</keyword>
<dbReference type="InterPro" id="IPR002146">
    <property type="entry name" value="ATP_synth_b/b'su_bac/chlpt"/>
</dbReference>
<dbReference type="PANTHER" id="PTHR34264:SF3">
    <property type="entry name" value="ATP SYNTHASE SUBUNIT B, CHLOROPLASTIC"/>
    <property type="match status" value="1"/>
</dbReference>
<evidence type="ECO:0000256" key="9">
    <source>
        <dbReference type="ARBA" id="ARBA00023310"/>
    </source>
</evidence>
<keyword evidence="4 11" id="KW-0812">Transmembrane</keyword>
<keyword evidence="3 11" id="KW-0138">CF(0)</keyword>
<protein>
    <submittedName>
        <fullName evidence="13">CF0 subunit I</fullName>
    </submittedName>
</protein>
<proteinExistence type="inferred from homology"/>
<keyword evidence="7 11" id="KW-0406">Ion transport</keyword>
<evidence type="ECO:0000256" key="4">
    <source>
        <dbReference type="ARBA" id="ARBA00022692"/>
    </source>
</evidence>
<name>A0A8F0F814_9PHAE</name>
<dbReference type="AlphaFoldDB" id="A0A8F0F814"/>
<evidence type="ECO:0000256" key="2">
    <source>
        <dbReference type="ARBA" id="ARBA00022448"/>
    </source>
</evidence>
<dbReference type="PANTHER" id="PTHR34264">
    <property type="entry name" value="ATP SYNTHASE SUBUNIT B, CHLOROPLASTIC"/>
    <property type="match status" value="1"/>
</dbReference>
<keyword evidence="8 12" id="KW-0472">Membrane</keyword>
<comment type="similarity">
    <text evidence="11">Belongs to the ATPase B chain family.</text>
</comment>
<organism evidence="13">
    <name type="scientific">Protohalopteris sp</name>
    <dbReference type="NCBI Taxonomy" id="2843287"/>
    <lineage>
        <taxon>Eukaryota</taxon>
        <taxon>Sar</taxon>
        <taxon>Stramenopiles</taxon>
        <taxon>Ochrophyta</taxon>
        <taxon>PX clade</taxon>
        <taxon>Phaeophyceae</taxon>
        <taxon>Sphacelariales</taxon>
        <taxon>Stypocaulaceae</taxon>
        <taxon>Protohalopteris</taxon>
    </lineage>
</organism>
<evidence type="ECO:0000256" key="6">
    <source>
        <dbReference type="ARBA" id="ARBA00022989"/>
    </source>
</evidence>
<comment type="subcellular location">
    <subcellularLocation>
        <location evidence="1">Membrane</location>
        <topology evidence="1">Single-pass membrane protein</topology>
    </subcellularLocation>
</comment>
<dbReference type="GO" id="GO:0015986">
    <property type="term" value="P:proton motive force-driven ATP synthesis"/>
    <property type="evidence" value="ECO:0007669"/>
    <property type="project" value="InterPro"/>
</dbReference>
<sequence length="174" mass="20269">MKNYLEYLAFSETFGFTLNTDIFETNVINLGLLLVLLFVVIKNFLKDNLNARKKKIVEDLDKAGSRLTDSAKRYDEAIKQWSQVNMIIREINHQMKKTKLNIVTIKWTQAKEDLSKRFVIAIGILRSREKKIFNEIIKEISQKALTRVVLKLKNQLGDVEQSEIVNRKLKQLGD</sequence>
<reference evidence="13" key="1">
    <citation type="journal article" date="2021" name="Genome Biol. Evol.">
        <title>Genomic rearrangements and sequence evolution across brown algal organelles.</title>
        <authorList>
            <person name="Starko S."/>
            <person name="Bringloe T.T."/>
            <person name="Gomez M.S."/>
            <person name="Darby H."/>
            <person name="Graham S.W."/>
            <person name="Martone P.T."/>
        </authorList>
    </citation>
    <scope>NUCLEOTIDE SEQUENCE</scope>
</reference>
<accession>A0A8F0F814</accession>
<keyword evidence="9" id="KW-0066">ATP synthesis</keyword>
<evidence type="ECO:0000256" key="12">
    <source>
        <dbReference type="SAM" id="Phobius"/>
    </source>
</evidence>
<feature type="transmembrane region" description="Helical" evidence="12">
    <location>
        <begin position="27"/>
        <end position="45"/>
    </location>
</feature>
<evidence type="ECO:0000256" key="5">
    <source>
        <dbReference type="ARBA" id="ARBA00022781"/>
    </source>
</evidence>
<dbReference type="Pfam" id="PF00430">
    <property type="entry name" value="ATP-synt_B"/>
    <property type="match status" value="1"/>
</dbReference>
<keyword evidence="6 12" id="KW-1133">Transmembrane helix</keyword>
<gene>
    <name evidence="13" type="primary">atpF</name>
</gene>
<dbReference type="GO" id="GO:0045259">
    <property type="term" value="C:proton-transporting ATP synthase complex"/>
    <property type="evidence" value="ECO:0007669"/>
    <property type="project" value="UniProtKB-KW"/>
</dbReference>
<evidence type="ECO:0000256" key="7">
    <source>
        <dbReference type="ARBA" id="ARBA00023065"/>
    </source>
</evidence>
<evidence type="ECO:0000256" key="1">
    <source>
        <dbReference type="ARBA" id="ARBA00004167"/>
    </source>
</evidence>
<dbReference type="EMBL" id="MZ156028">
    <property type="protein sequence ID" value="QWK41786.1"/>
    <property type="molecule type" value="Genomic_DNA"/>
</dbReference>
<geneLocation type="plastid" evidence="13"/>
<comment type="function">
    <text evidence="10">F(1)F(0) ATP synthase produces ATP from ADP in the presence of a proton or sodium gradient. F-type ATPases consist of two structural domains, F(1) containing the extramembraneous catalytic core and F(0) containing the membrane proton channel, linked together by a central stalk and a peripheral stalk. During catalysis, ATP synthesis in the catalytic domain of F(1) is coupled via a rotary mechanism of the central stalk subunits to proton translocation.</text>
</comment>
<evidence type="ECO:0000256" key="8">
    <source>
        <dbReference type="ARBA" id="ARBA00023136"/>
    </source>
</evidence>
<evidence type="ECO:0000256" key="3">
    <source>
        <dbReference type="ARBA" id="ARBA00022547"/>
    </source>
</evidence>
<evidence type="ECO:0000256" key="10">
    <source>
        <dbReference type="ARBA" id="ARBA00025198"/>
    </source>
</evidence>
<evidence type="ECO:0000313" key="13">
    <source>
        <dbReference type="EMBL" id="QWK41786.1"/>
    </source>
</evidence>
<keyword evidence="2 11" id="KW-0813">Transport</keyword>
<dbReference type="GO" id="GO:0015078">
    <property type="term" value="F:proton transmembrane transporter activity"/>
    <property type="evidence" value="ECO:0007669"/>
    <property type="project" value="InterPro"/>
</dbReference>
<evidence type="ECO:0000256" key="11">
    <source>
        <dbReference type="RuleBase" id="RU003848"/>
    </source>
</evidence>